<feature type="domain" description="DUF362" evidence="1">
    <location>
        <begin position="3"/>
        <end position="50"/>
    </location>
</feature>
<evidence type="ECO:0000259" key="1">
    <source>
        <dbReference type="Pfam" id="PF04015"/>
    </source>
</evidence>
<comment type="caution">
    <text evidence="2">The sequence shown here is derived from an EMBL/GenBank/DDBJ whole genome shotgun (WGS) entry which is preliminary data.</text>
</comment>
<proteinExistence type="predicted"/>
<gene>
    <name evidence="2" type="ORF">SDC9_99226</name>
</gene>
<protein>
    <recommendedName>
        <fullName evidence="1">DUF362 domain-containing protein</fullName>
    </recommendedName>
</protein>
<accession>A0A645AHH8</accession>
<name>A0A645AHH8_9ZZZZ</name>
<dbReference type="AlphaFoldDB" id="A0A645AHH8"/>
<dbReference type="InterPro" id="IPR007160">
    <property type="entry name" value="DUF362"/>
</dbReference>
<dbReference type="Pfam" id="PF04015">
    <property type="entry name" value="DUF362"/>
    <property type="match status" value="1"/>
</dbReference>
<sequence length="86" mass="9382">MSYRKPDLNVIDAYRMLMAGGPRGGNMRDVAIGKFLLLSPDAVAADAAAVKLLKFNANDVRYIAEADQRKLGSGDLDKVAIKRIEM</sequence>
<organism evidence="2">
    <name type="scientific">bioreactor metagenome</name>
    <dbReference type="NCBI Taxonomy" id="1076179"/>
    <lineage>
        <taxon>unclassified sequences</taxon>
        <taxon>metagenomes</taxon>
        <taxon>ecological metagenomes</taxon>
    </lineage>
</organism>
<dbReference type="EMBL" id="VSSQ01013875">
    <property type="protein sequence ID" value="MPM52467.1"/>
    <property type="molecule type" value="Genomic_DNA"/>
</dbReference>
<evidence type="ECO:0000313" key="2">
    <source>
        <dbReference type="EMBL" id="MPM52467.1"/>
    </source>
</evidence>
<reference evidence="2" key="1">
    <citation type="submission" date="2019-08" db="EMBL/GenBank/DDBJ databases">
        <authorList>
            <person name="Kucharzyk K."/>
            <person name="Murdoch R.W."/>
            <person name="Higgins S."/>
            <person name="Loffler F."/>
        </authorList>
    </citation>
    <scope>NUCLEOTIDE SEQUENCE</scope>
</reference>